<dbReference type="PANTHER" id="PTHR23155:SF1060">
    <property type="entry name" value="NBS-LRR DISEASE RESISTANCE PROTEIN"/>
    <property type="match status" value="1"/>
</dbReference>
<proteinExistence type="predicted"/>
<evidence type="ECO:0000259" key="2">
    <source>
        <dbReference type="Pfam" id="PF23559"/>
    </source>
</evidence>
<feature type="domain" description="Disease resistance protein winged helix" evidence="2">
    <location>
        <begin position="14"/>
        <end position="84"/>
    </location>
</feature>
<reference evidence="3 4" key="1">
    <citation type="submission" date="2024-01" db="EMBL/GenBank/DDBJ databases">
        <title>The genomes of 5 underutilized Papilionoideae crops provide insights into root nodulation and disease resistanc.</title>
        <authorList>
            <person name="Jiang F."/>
        </authorList>
    </citation>
    <scope>NUCLEOTIDE SEQUENCE [LARGE SCALE GENOMIC DNA]</scope>
    <source>
        <strain evidence="3">JINMINGXINNONG_FW02</strain>
        <tissue evidence="3">Leaves</tissue>
    </source>
</reference>
<keyword evidence="4" id="KW-1185">Reference proteome</keyword>
<dbReference type="InterPro" id="IPR058922">
    <property type="entry name" value="WHD_DRP"/>
</dbReference>
<gene>
    <name evidence="3" type="ORF">VNO80_03594</name>
</gene>
<dbReference type="EMBL" id="JAYMYR010000002">
    <property type="protein sequence ID" value="KAK7378157.1"/>
    <property type="molecule type" value="Genomic_DNA"/>
</dbReference>
<dbReference type="Gene3D" id="1.10.10.10">
    <property type="entry name" value="Winged helix-like DNA-binding domain superfamily/Winged helix DNA-binding domain"/>
    <property type="match status" value="1"/>
</dbReference>
<organism evidence="3 4">
    <name type="scientific">Phaseolus coccineus</name>
    <name type="common">Scarlet runner bean</name>
    <name type="synonym">Phaseolus multiflorus</name>
    <dbReference type="NCBI Taxonomy" id="3886"/>
    <lineage>
        <taxon>Eukaryota</taxon>
        <taxon>Viridiplantae</taxon>
        <taxon>Streptophyta</taxon>
        <taxon>Embryophyta</taxon>
        <taxon>Tracheophyta</taxon>
        <taxon>Spermatophyta</taxon>
        <taxon>Magnoliopsida</taxon>
        <taxon>eudicotyledons</taxon>
        <taxon>Gunneridae</taxon>
        <taxon>Pentapetalae</taxon>
        <taxon>rosids</taxon>
        <taxon>fabids</taxon>
        <taxon>Fabales</taxon>
        <taxon>Fabaceae</taxon>
        <taxon>Papilionoideae</taxon>
        <taxon>50 kb inversion clade</taxon>
        <taxon>NPAAA clade</taxon>
        <taxon>indigoferoid/millettioid clade</taxon>
        <taxon>Phaseoleae</taxon>
        <taxon>Phaseolus</taxon>
    </lineage>
</organism>
<dbReference type="Pfam" id="PF23559">
    <property type="entry name" value="WHD_DRP"/>
    <property type="match status" value="1"/>
</dbReference>
<evidence type="ECO:0000256" key="1">
    <source>
        <dbReference type="ARBA" id="ARBA00022737"/>
    </source>
</evidence>
<dbReference type="PANTHER" id="PTHR23155">
    <property type="entry name" value="DISEASE RESISTANCE PROTEIN RP"/>
    <property type="match status" value="1"/>
</dbReference>
<accession>A0AAN9NWD2</accession>
<protein>
    <recommendedName>
        <fullName evidence="2">Disease resistance protein winged helix domain-containing protein</fullName>
    </recommendedName>
</protein>
<dbReference type="GO" id="GO:0098542">
    <property type="term" value="P:defense response to other organism"/>
    <property type="evidence" value="ECO:0007669"/>
    <property type="project" value="TreeGrafter"/>
</dbReference>
<dbReference type="AlphaFoldDB" id="A0AAN9NWD2"/>
<sequence>MPSYLRHCFAFFSLYPKDYGCTGAEVVNLWVSLGLLRPEVGSQKIENTARQYIDELHSRSFLEDFEDFGHLYYFKVHDLVHDLAQYVAKEEILVVNSVKENGTVPSVDCQKWKGPPEICETPQEKKGNVEKKKGNDINLETDLVSVHVPKSPPTILEKLLTSRIF</sequence>
<evidence type="ECO:0000313" key="4">
    <source>
        <dbReference type="Proteomes" id="UP001374584"/>
    </source>
</evidence>
<dbReference type="Proteomes" id="UP001374584">
    <property type="component" value="Unassembled WGS sequence"/>
</dbReference>
<comment type="caution">
    <text evidence="3">The sequence shown here is derived from an EMBL/GenBank/DDBJ whole genome shotgun (WGS) entry which is preliminary data.</text>
</comment>
<name>A0AAN9NWD2_PHACN</name>
<evidence type="ECO:0000313" key="3">
    <source>
        <dbReference type="EMBL" id="KAK7378157.1"/>
    </source>
</evidence>
<dbReference type="InterPro" id="IPR036388">
    <property type="entry name" value="WH-like_DNA-bd_sf"/>
</dbReference>
<keyword evidence="1" id="KW-0677">Repeat</keyword>
<dbReference type="InterPro" id="IPR044974">
    <property type="entry name" value="Disease_R_plants"/>
</dbReference>